<feature type="domain" description="NB-ARC" evidence="1">
    <location>
        <begin position="139"/>
        <end position="238"/>
    </location>
</feature>
<gene>
    <name evidence="2" type="ORF">EI684_07615</name>
</gene>
<dbReference type="GO" id="GO:0043531">
    <property type="term" value="F:ADP binding"/>
    <property type="evidence" value="ECO:0007669"/>
    <property type="project" value="InterPro"/>
</dbReference>
<evidence type="ECO:0000313" key="2">
    <source>
        <dbReference type="EMBL" id="RRR74169.1"/>
    </source>
</evidence>
<dbReference type="SUPFAM" id="SSF48452">
    <property type="entry name" value="TPR-like"/>
    <property type="match status" value="1"/>
</dbReference>
<dbReference type="AlphaFoldDB" id="A0A426U347"/>
<dbReference type="Proteomes" id="UP000280307">
    <property type="component" value="Unassembled WGS sequence"/>
</dbReference>
<name>A0A426U347_9CHLR</name>
<protein>
    <submittedName>
        <fullName evidence="2">NACHT domain-containing protein</fullName>
    </submittedName>
</protein>
<dbReference type="InterPro" id="IPR002182">
    <property type="entry name" value="NB-ARC"/>
</dbReference>
<evidence type="ECO:0000313" key="3">
    <source>
        <dbReference type="Proteomes" id="UP000280307"/>
    </source>
</evidence>
<sequence>MKQRNETFGRLLKAGIASIANCEGKTAAVVEEQLGAASGVSGDTIQRYKSGALPPDPRTIQMLATAAVQRGFMGREWLQRFLHAARYPQAEALLEQLCPAPQVRPRPPRVYANLPAPSYSQFVMRTQAFAEVVDGLRQRSAAVLIIGMGGNGKTSLAREIASACLQEEDAPAPRFDAAVWVSDKDQPGTTNLSIVLDTIARTLDYPGFAQFEHNEKQHEVEQLLRRQRVLLIVDNFETITDGALLTWLLRLPEPSKALITSRAYSRAFRNSTIVVELRGMTVEEVQSLITHRLRILRIDQHVASMEQLDPLIVATGGNPKAIEITLGLIKYERRPLPQIVDDLYAARGEIFTDLFERAWALLDEAARRVLMVATFFPTNASGAALSASADVQGFAFDRAIERLADMSLIDVQITDMSSPPRYALHPLVRAFAEFHLKERHEFEELARKRWANWFVELTAKVGYCWDDLSRLGMLDMDIESVIAAFNWAEEQQQFETLFQISQNVEYFFWVRGLWMERKIFLERHLNIAFLLERDSEKSFALARLIEIFIYQEDNESIKKLAPIVINFFNKKINDVDFCYAIHAISFYYTTIGKNLLARELIEQSFQDVILEKSATSLYKVYLSAFYYRMRNFKKAKKLFSKALDYSYEINYIRNVIFCQYHLANIEIMQGNDQSAELYLVAAHESAHQHDDQGELLSEILYAYARLYKLRSNIPHAKRAIGQTIDLFERLGMRHKLTDARRWLQDLEAGVKSYEAISE</sequence>
<dbReference type="Gene3D" id="1.25.40.10">
    <property type="entry name" value="Tetratricopeptide repeat domain"/>
    <property type="match status" value="1"/>
</dbReference>
<dbReference type="PANTHER" id="PTHR47691:SF3">
    <property type="entry name" value="HTH-TYPE TRANSCRIPTIONAL REGULATOR RV0890C-RELATED"/>
    <property type="match status" value="1"/>
</dbReference>
<dbReference type="Pfam" id="PF00931">
    <property type="entry name" value="NB-ARC"/>
    <property type="match status" value="1"/>
</dbReference>
<organism evidence="2 3">
    <name type="scientific">Candidatus Viridilinea halotolerans</name>
    <dbReference type="NCBI Taxonomy" id="2491704"/>
    <lineage>
        <taxon>Bacteria</taxon>
        <taxon>Bacillati</taxon>
        <taxon>Chloroflexota</taxon>
        <taxon>Chloroflexia</taxon>
        <taxon>Chloroflexales</taxon>
        <taxon>Chloroflexineae</taxon>
        <taxon>Oscillochloridaceae</taxon>
        <taxon>Candidatus Viridilinea</taxon>
    </lineage>
</organism>
<comment type="caution">
    <text evidence="2">The sequence shown here is derived from an EMBL/GenBank/DDBJ whole genome shotgun (WGS) entry which is preliminary data.</text>
</comment>
<accession>A0A426U347</accession>
<dbReference type="InterPro" id="IPR027417">
    <property type="entry name" value="P-loop_NTPase"/>
</dbReference>
<dbReference type="PANTHER" id="PTHR47691">
    <property type="entry name" value="REGULATOR-RELATED"/>
    <property type="match status" value="1"/>
</dbReference>
<evidence type="ECO:0000259" key="1">
    <source>
        <dbReference type="Pfam" id="PF00931"/>
    </source>
</evidence>
<dbReference type="PRINTS" id="PR00364">
    <property type="entry name" value="DISEASERSIST"/>
</dbReference>
<dbReference type="EMBL" id="RSAS01000291">
    <property type="protein sequence ID" value="RRR74169.1"/>
    <property type="molecule type" value="Genomic_DNA"/>
</dbReference>
<reference evidence="2 3" key="1">
    <citation type="submission" date="2018-12" db="EMBL/GenBank/DDBJ databases">
        <title>Genome Sequence of Candidatus Viridilinea halotolerans isolated from saline sulfide-rich spring.</title>
        <authorList>
            <person name="Grouzdev D.S."/>
            <person name="Burganskaya E.I."/>
            <person name="Krutkina M.S."/>
            <person name="Sukhacheva M.V."/>
            <person name="Gorlenko V.M."/>
        </authorList>
    </citation>
    <scope>NUCLEOTIDE SEQUENCE [LARGE SCALE GENOMIC DNA]</scope>
    <source>
        <strain evidence="2">Chok-6</strain>
    </source>
</reference>
<proteinExistence type="predicted"/>
<dbReference type="InterPro" id="IPR011990">
    <property type="entry name" value="TPR-like_helical_dom_sf"/>
</dbReference>
<dbReference type="Gene3D" id="3.40.50.300">
    <property type="entry name" value="P-loop containing nucleotide triphosphate hydrolases"/>
    <property type="match status" value="1"/>
</dbReference>
<dbReference type="SUPFAM" id="SSF52540">
    <property type="entry name" value="P-loop containing nucleoside triphosphate hydrolases"/>
    <property type="match status" value="1"/>
</dbReference>